<dbReference type="CDD" id="cd02440">
    <property type="entry name" value="AdoMet_MTases"/>
    <property type="match status" value="1"/>
</dbReference>
<dbReference type="NCBIfam" id="TIGR01444">
    <property type="entry name" value="fkbM_fam"/>
    <property type="match status" value="1"/>
</dbReference>
<dbReference type="InterPro" id="IPR006342">
    <property type="entry name" value="FkbM_mtfrase"/>
</dbReference>
<dbReference type="InterPro" id="IPR052514">
    <property type="entry name" value="SAM-dependent_MTase"/>
</dbReference>
<dbReference type="PANTHER" id="PTHR34203:SF15">
    <property type="entry name" value="SLL1173 PROTEIN"/>
    <property type="match status" value="1"/>
</dbReference>
<dbReference type="InterPro" id="IPR029063">
    <property type="entry name" value="SAM-dependent_MTases_sf"/>
</dbReference>
<protein>
    <recommendedName>
        <fullName evidence="1">Methyltransferase FkbM domain-containing protein</fullName>
    </recommendedName>
</protein>
<proteinExistence type="predicted"/>
<comment type="caution">
    <text evidence="2">The sequence shown here is derived from an EMBL/GenBank/DDBJ whole genome shotgun (WGS) entry which is preliminary data.</text>
</comment>
<dbReference type="AlphaFoldDB" id="A0A0F9NYF7"/>
<dbReference type="SUPFAM" id="SSF53335">
    <property type="entry name" value="S-adenosyl-L-methionine-dependent methyltransferases"/>
    <property type="match status" value="1"/>
</dbReference>
<evidence type="ECO:0000313" key="2">
    <source>
        <dbReference type="EMBL" id="KKN17162.1"/>
    </source>
</evidence>
<accession>A0A0F9NYF7</accession>
<name>A0A0F9NYF7_9ZZZZ</name>
<organism evidence="2">
    <name type="scientific">marine sediment metagenome</name>
    <dbReference type="NCBI Taxonomy" id="412755"/>
    <lineage>
        <taxon>unclassified sequences</taxon>
        <taxon>metagenomes</taxon>
        <taxon>ecological metagenomes</taxon>
    </lineage>
</organism>
<dbReference type="Gene3D" id="3.40.50.150">
    <property type="entry name" value="Vaccinia Virus protein VP39"/>
    <property type="match status" value="1"/>
</dbReference>
<feature type="domain" description="Methyltransferase FkbM" evidence="1">
    <location>
        <begin position="101"/>
        <end position="258"/>
    </location>
</feature>
<dbReference type="Pfam" id="PF05050">
    <property type="entry name" value="Methyltransf_21"/>
    <property type="match status" value="1"/>
</dbReference>
<gene>
    <name evidence="2" type="ORF">LCGC14_0968620</name>
</gene>
<dbReference type="EMBL" id="LAZR01003549">
    <property type="protein sequence ID" value="KKN17162.1"/>
    <property type="molecule type" value="Genomic_DNA"/>
</dbReference>
<evidence type="ECO:0000259" key="1">
    <source>
        <dbReference type="Pfam" id="PF05050"/>
    </source>
</evidence>
<reference evidence="2" key="1">
    <citation type="journal article" date="2015" name="Nature">
        <title>Complex archaea that bridge the gap between prokaryotes and eukaryotes.</title>
        <authorList>
            <person name="Spang A."/>
            <person name="Saw J.H."/>
            <person name="Jorgensen S.L."/>
            <person name="Zaremba-Niedzwiedzka K."/>
            <person name="Martijn J."/>
            <person name="Lind A.E."/>
            <person name="van Eijk R."/>
            <person name="Schleper C."/>
            <person name="Guy L."/>
            <person name="Ettema T.J."/>
        </authorList>
    </citation>
    <scope>NUCLEOTIDE SEQUENCE</scope>
</reference>
<sequence>MMPVSDLAKFIHTRARQDGLGVTACRLLRFALIAGFLIKPAWQVKTLQKNGLVSRSIMYNTMLLDPHDPGISKDLLTSSQREPYLTNAVRGFLCAGNTVIDIGANIGYYALQEAMLVGPKGKVYAIEPMAHNMEVLQRSIELNRYSNIETSTMAMGDTVGSGLMYVSPLRNNSSLLEGKSHVRKQMVDLTTVDHFIKGKPLPDLIRMDVEGYEIEIISGMQNLMKSKHPFKIVMELHLNILGCRAAGMLRMLEQHGFKADLVCMEPPPSVQDSAWGSRVIKTLDRGVGLETGYHDITIEQLATEKRFTSGQVEDLEVVFTR</sequence>
<dbReference type="PANTHER" id="PTHR34203">
    <property type="entry name" value="METHYLTRANSFERASE, FKBM FAMILY PROTEIN"/>
    <property type="match status" value="1"/>
</dbReference>